<evidence type="ECO:0000256" key="2">
    <source>
        <dbReference type="ARBA" id="ARBA00023242"/>
    </source>
</evidence>
<evidence type="ECO:0000313" key="6">
    <source>
        <dbReference type="EMBL" id="KAK7482203.1"/>
    </source>
</evidence>
<keyword evidence="7" id="KW-1185">Reference proteome</keyword>
<dbReference type="AlphaFoldDB" id="A0ABD0K5R6"/>
<feature type="compositionally biased region" description="Low complexity" evidence="3">
    <location>
        <begin position="765"/>
        <end position="777"/>
    </location>
</feature>
<dbReference type="Pfam" id="PF00595">
    <property type="entry name" value="PDZ"/>
    <property type="match status" value="1"/>
</dbReference>
<feature type="region of interest" description="Disordered" evidence="3">
    <location>
        <begin position="358"/>
        <end position="378"/>
    </location>
</feature>
<dbReference type="InterPro" id="IPR036034">
    <property type="entry name" value="PDZ_sf"/>
</dbReference>
<sequence length="828" mass="90099">MWQVASVIVIAADVAVQLFFMSCPEARPYIQNHFYKLPAVSRVAGFSLTKRTRKSLTEEGGASPDHHHNLSAYDNPAFAGGQDALDVEEGKAKYSPKKNQSPGKKQSPTKDGNKKTWASLPSRDFPDGLHRQGSCGSLDNNYLHMGPEMESVWLQSQDIIGLGFNISGNMRDGIYVSQVHNRGPAIESGKIKVGDRIVSVTIAYDNIVYEDALTILSYASPYPVKVTLQKERTVSPENRSSSTEQLNHPLYRSQSLDALQRISKEPPFKPKRTQSEMKSETRRESPKKAADRKSKALSQTYSGSSSSARVDVTDDITVHAPIVESPVKGANNHHHQEVLVAQASQIVQSASPGIAEAHVELEDETTPSTGRKKSKLDTEAAREFASLMDQVLDDKRGDEDEVLVQQTAASVSVSPKTPPSKPQRKKKPSNSSLSSFDMPDAQEQDDGVEETISAVAASTAQALPRGFEPQGPEVEEEEIQPSFVKREVVIGNDMIQFEPKEHEERAEKRPPSPDTLAGFTMLDYTPPRQPEWEEVQEDVIEASVAALERLIAMNAFPPGTQGWAGIQRGGKQGGIHDDFLPTDVREALNGEHPNRSAHARSDSSSSSEASSRGRGRARAPRGGVAFEVRDDVMTGRPVAVEIKSRDSSASTSRSTSRDRMVRASSLRDAEHAQHHENKENRDEGLDWSGKRLVRAGSFSEIHQVDSVSDWTDKNVLNDDDDNSTTSGKRSTADLNAESDSEVEPPRVLPGRDIFKARENLANMSDLSNSISSSRSSSPAVTTNGPDVTSSGGLPALKSTSGGVDLAPTSDNNANSKTITFTLDGDADC</sequence>
<evidence type="ECO:0000256" key="4">
    <source>
        <dbReference type="SAM" id="SignalP"/>
    </source>
</evidence>
<feature type="compositionally biased region" description="Polar residues" evidence="3">
    <location>
        <begin position="235"/>
        <end position="250"/>
    </location>
</feature>
<feature type="compositionally biased region" description="Basic and acidic residues" evidence="3">
    <location>
        <begin position="262"/>
        <end position="294"/>
    </location>
</feature>
<feature type="compositionally biased region" description="Polar residues" evidence="3">
    <location>
        <begin position="778"/>
        <end position="801"/>
    </location>
</feature>
<dbReference type="GO" id="GO:0005634">
    <property type="term" value="C:nucleus"/>
    <property type="evidence" value="ECO:0007669"/>
    <property type="project" value="UniProtKB-SubCell"/>
</dbReference>
<feature type="chain" id="PRO_5044826088" description="PDZ domain-containing protein" evidence="4">
    <location>
        <begin position="18"/>
        <end position="828"/>
    </location>
</feature>
<feature type="region of interest" description="Disordered" evidence="3">
    <location>
        <begin position="711"/>
        <end position="751"/>
    </location>
</feature>
<dbReference type="InterPro" id="IPR001478">
    <property type="entry name" value="PDZ"/>
</dbReference>
<dbReference type="PROSITE" id="PS50106">
    <property type="entry name" value="PDZ"/>
    <property type="match status" value="1"/>
</dbReference>
<feature type="region of interest" description="Disordered" evidence="3">
    <location>
        <begin position="497"/>
        <end position="522"/>
    </location>
</feature>
<feature type="compositionally biased region" description="Basic and acidic residues" evidence="3">
    <location>
        <begin position="655"/>
        <end position="684"/>
    </location>
</feature>
<gene>
    <name evidence="6" type="ORF">BaRGS_00026552</name>
</gene>
<feature type="region of interest" description="Disordered" evidence="3">
    <location>
        <begin position="407"/>
        <end position="448"/>
    </location>
</feature>
<dbReference type="PANTHER" id="PTHR23348">
    <property type="entry name" value="PERIAXIN/AHNAK"/>
    <property type="match status" value="1"/>
</dbReference>
<dbReference type="PANTHER" id="PTHR23348:SF16">
    <property type="entry name" value="LEUCINE RICH REPEAT FAMILY PROTEIN"/>
    <property type="match status" value="1"/>
</dbReference>
<proteinExistence type="predicted"/>
<organism evidence="6 7">
    <name type="scientific">Batillaria attramentaria</name>
    <dbReference type="NCBI Taxonomy" id="370345"/>
    <lineage>
        <taxon>Eukaryota</taxon>
        <taxon>Metazoa</taxon>
        <taxon>Spiralia</taxon>
        <taxon>Lophotrochozoa</taxon>
        <taxon>Mollusca</taxon>
        <taxon>Gastropoda</taxon>
        <taxon>Caenogastropoda</taxon>
        <taxon>Sorbeoconcha</taxon>
        <taxon>Cerithioidea</taxon>
        <taxon>Batillariidae</taxon>
        <taxon>Batillaria</taxon>
    </lineage>
</organism>
<evidence type="ECO:0000259" key="5">
    <source>
        <dbReference type="PROSITE" id="PS50106"/>
    </source>
</evidence>
<dbReference type="CDD" id="cd00136">
    <property type="entry name" value="PDZ_canonical"/>
    <property type="match status" value="1"/>
</dbReference>
<dbReference type="SMART" id="SM00228">
    <property type="entry name" value="PDZ"/>
    <property type="match status" value="1"/>
</dbReference>
<reference evidence="6 7" key="1">
    <citation type="journal article" date="2023" name="Sci. Data">
        <title>Genome assembly of the Korean intertidal mud-creeper Batillaria attramentaria.</title>
        <authorList>
            <person name="Patra A.K."/>
            <person name="Ho P.T."/>
            <person name="Jun S."/>
            <person name="Lee S.J."/>
            <person name="Kim Y."/>
            <person name="Won Y.J."/>
        </authorList>
    </citation>
    <scope>NUCLEOTIDE SEQUENCE [LARGE SCALE GENOMIC DNA]</scope>
    <source>
        <strain evidence="6">Wonlab-2016</strain>
    </source>
</reference>
<feature type="signal peptide" evidence="4">
    <location>
        <begin position="1"/>
        <end position="17"/>
    </location>
</feature>
<feature type="compositionally biased region" description="Low complexity" evidence="3">
    <location>
        <begin position="602"/>
        <end position="612"/>
    </location>
</feature>
<feature type="region of interest" description="Disordered" evidence="3">
    <location>
        <begin position="462"/>
        <end position="482"/>
    </location>
</feature>
<evidence type="ECO:0000313" key="7">
    <source>
        <dbReference type="Proteomes" id="UP001519460"/>
    </source>
</evidence>
<feature type="compositionally biased region" description="Basic and acidic residues" evidence="3">
    <location>
        <begin position="498"/>
        <end position="511"/>
    </location>
</feature>
<keyword evidence="4" id="KW-0732">Signal</keyword>
<feature type="region of interest" description="Disordered" evidence="3">
    <location>
        <begin position="589"/>
        <end position="684"/>
    </location>
</feature>
<evidence type="ECO:0000256" key="1">
    <source>
        <dbReference type="ARBA" id="ARBA00004123"/>
    </source>
</evidence>
<protein>
    <recommendedName>
        <fullName evidence="5">PDZ domain-containing protein</fullName>
    </recommendedName>
</protein>
<dbReference type="Proteomes" id="UP001519460">
    <property type="component" value="Unassembled WGS sequence"/>
</dbReference>
<feature type="compositionally biased region" description="Polar residues" evidence="3">
    <location>
        <begin position="97"/>
        <end position="110"/>
    </location>
</feature>
<keyword evidence="2" id="KW-0539">Nucleus</keyword>
<feature type="compositionally biased region" description="Polar residues" evidence="3">
    <location>
        <begin position="808"/>
        <end position="820"/>
    </location>
</feature>
<feature type="region of interest" description="Disordered" evidence="3">
    <location>
        <begin position="88"/>
        <end position="131"/>
    </location>
</feature>
<dbReference type="EMBL" id="JACVVK020000249">
    <property type="protein sequence ID" value="KAK7482203.1"/>
    <property type="molecule type" value="Genomic_DNA"/>
</dbReference>
<comment type="subcellular location">
    <subcellularLocation>
        <location evidence="1">Nucleus</location>
    </subcellularLocation>
</comment>
<feature type="region of interest" description="Disordered" evidence="3">
    <location>
        <begin position="765"/>
        <end position="828"/>
    </location>
</feature>
<feature type="domain" description="PDZ" evidence="5">
    <location>
        <begin position="151"/>
        <end position="216"/>
    </location>
</feature>
<feature type="compositionally biased region" description="Polar residues" evidence="3">
    <location>
        <begin position="296"/>
        <end position="308"/>
    </location>
</feature>
<name>A0ABD0K5R6_9CAEN</name>
<dbReference type="InterPro" id="IPR052082">
    <property type="entry name" value="Myelin_sheath_structural"/>
</dbReference>
<feature type="region of interest" description="Disordered" evidence="3">
    <location>
        <begin position="231"/>
        <end position="250"/>
    </location>
</feature>
<dbReference type="Gene3D" id="2.30.42.10">
    <property type="match status" value="1"/>
</dbReference>
<comment type="caution">
    <text evidence="6">The sequence shown here is derived from an EMBL/GenBank/DDBJ whole genome shotgun (WGS) entry which is preliminary data.</text>
</comment>
<dbReference type="SUPFAM" id="SSF50156">
    <property type="entry name" value="PDZ domain-like"/>
    <property type="match status" value="1"/>
</dbReference>
<feature type="region of interest" description="Disordered" evidence="3">
    <location>
        <begin position="261"/>
        <end position="309"/>
    </location>
</feature>
<feature type="region of interest" description="Disordered" evidence="3">
    <location>
        <begin position="55"/>
        <end position="74"/>
    </location>
</feature>
<feature type="compositionally biased region" description="Polar residues" evidence="3">
    <location>
        <begin position="723"/>
        <end position="733"/>
    </location>
</feature>
<accession>A0ABD0K5R6</accession>
<evidence type="ECO:0000256" key="3">
    <source>
        <dbReference type="SAM" id="MobiDB-lite"/>
    </source>
</evidence>